<protein>
    <recommendedName>
        <fullName evidence="6">Nucleoporin Nup54 alpha-helical domain-containing protein</fullName>
    </recommendedName>
</protein>
<sequence length="423" mass="45833">MSAGVTWGNNTVHTIGGAPAPAQSAFSFGAPAPAPSAFGAPAPSAFGAPAPSAFGAPAPSAFGAPAPTPATGGFGFGSTATPAAGGGLFGTPAPAPSAFGSFGQPQQPHVPQHHIPAQAAMEAKITAERVVEAGRIRTKIEKLHREYSGTCVVPEDGEESAKFVAIVYNEITPEERQLRMIHGMATGQPQEQGMYSQHFQNLQQQQPIFAPQRPPQINSRDWKMAVVNNPDPNNYAPTPIIGAVALQGRVSNQQARAKQYVDNAVAVQKNLEFIRQREAIARQDLMEKDRQYATLRRRLLELMQRVEVARCLNKPLQPDEYRVMQRLAKQLDHVEKLRGAFFTLQDQAKTQSVSRNRIGTSINANIADNDGNLLRVNKEELLGILTEQRRKLEKLNETAKNDLRDVGLIGRRVVASVPASIPR</sequence>
<evidence type="ECO:0000313" key="7">
    <source>
        <dbReference type="EMBL" id="CAE0707410.1"/>
    </source>
</evidence>
<accession>A0A7S4A8S8</accession>
<dbReference type="AlphaFoldDB" id="A0A7S4A8S8"/>
<evidence type="ECO:0000256" key="1">
    <source>
        <dbReference type="ARBA" id="ARBA00004123"/>
    </source>
</evidence>
<comment type="subcellular location">
    <subcellularLocation>
        <location evidence="1">Nucleus</location>
    </subcellularLocation>
</comment>
<dbReference type="GO" id="GO:0036228">
    <property type="term" value="P:protein localization to nuclear inner membrane"/>
    <property type="evidence" value="ECO:0007669"/>
    <property type="project" value="TreeGrafter"/>
</dbReference>
<dbReference type="GO" id="GO:0044613">
    <property type="term" value="C:nuclear pore central transport channel"/>
    <property type="evidence" value="ECO:0007669"/>
    <property type="project" value="TreeGrafter"/>
</dbReference>
<feature type="domain" description="Nucleoporin Nup54 alpha-helical" evidence="6">
    <location>
        <begin position="213"/>
        <end position="336"/>
    </location>
</feature>
<gene>
    <name evidence="7" type="ORF">PAUS00366_LOCUS130</name>
</gene>
<evidence type="ECO:0000256" key="4">
    <source>
        <dbReference type="SAM" id="Coils"/>
    </source>
</evidence>
<dbReference type="InterPro" id="IPR025712">
    <property type="entry name" value="Nup54_alpha-helical_dom"/>
</dbReference>
<feature type="coiled-coil region" evidence="4">
    <location>
        <begin position="378"/>
        <end position="405"/>
    </location>
</feature>
<dbReference type="GO" id="GO:0017056">
    <property type="term" value="F:structural constituent of nuclear pore"/>
    <property type="evidence" value="ECO:0007669"/>
    <property type="project" value="TreeGrafter"/>
</dbReference>
<dbReference type="PANTHER" id="PTHR13000">
    <property type="entry name" value="NUCLEOPORIN P54"/>
    <property type="match status" value="1"/>
</dbReference>
<feature type="region of interest" description="Disordered" evidence="5">
    <location>
        <begin position="85"/>
        <end position="112"/>
    </location>
</feature>
<dbReference type="GO" id="GO:0006607">
    <property type="term" value="P:NLS-bearing protein import into nucleus"/>
    <property type="evidence" value="ECO:0007669"/>
    <property type="project" value="TreeGrafter"/>
</dbReference>
<evidence type="ECO:0000256" key="3">
    <source>
        <dbReference type="ARBA" id="ARBA00023242"/>
    </source>
</evidence>
<dbReference type="Pfam" id="PF13874">
    <property type="entry name" value="Nup54"/>
    <property type="match status" value="1"/>
</dbReference>
<dbReference type="PANTHER" id="PTHR13000:SF0">
    <property type="entry name" value="NUCLEOPORIN P54"/>
    <property type="match status" value="1"/>
</dbReference>
<evidence type="ECO:0000256" key="5">
    <source>
        <dbReference type="SAM" id="MobiDB-lite"/>
    </source>
</evidence>
<evidence type="ECO:0000259" key="6">
    <source>
        <dbReference type="Pfam" id="PF13874"/>
    </source>
</evidence>
<dbReference type="InterPro" id="IPR024864">
    <property type="entry name" value="Nup54/Nup57/Nup44"/>
</dbReference>
<dbReference type="GO" id="GO:0006999">
    <property type="term" value="P:nuclear pore organization"/>
    <property type="evidence" value="ECO:0007669"/>
    <property type="project" value="TreeGrafter"/>
</dbReference>
<proteinExistence type="predicted"/>
<evidence type="ECO:0000256" key="2">
    <source>
        <dbReference type="ARBA" id="ARBA00022448"/>
    </source>
</evidence>
<name>A0A7S4A8S8_9STRA</name>
<keyword evidence="4" id="KW-0175">Coiled coil</keyword>
<reference evidence="7" key="1">
    <citation type="submission" date="2021-01" db="EMBL/GenBank/DDBJ databases">
        <authorList>
            <person name="Corre E."/>
            <person name="Pelletier E."/>
            <person name="Niang G."/>
            <person name="Scheremetjew M."/>
            <person name="Finn R."/>
            <person name="Kale V."/>
            <person name="Holt S."/>
            <person name="Cochrane G."/>
            <person name="Meng A."/>
            <person name="Brown T."/>
            <person name="Cohen L."/>
        </authorList>
    </citation>
    <scope>NUCLEOTIDE SEQUENCE</scope>
    <source>
        <strain evidence="7">10249 10 AB</strain>
    </source>
</reference>
<organism evidence="7">
    <name type="scientific">Pseudo-nitzschia australis</name>
    <dbReference type="NCBI Taxonomy" id="44445"/>
    <lineage>
        <taxon>Eukaryota</taxon>
        <taxon>Sar</taxon>
        <taxon>Stramenopiles</taxon>
        <taxon>Ochrophyta</taxon>
        <taxon>Bacillariophyta</taxon>
        <taxon>Bacillariophyceae</taxon>
        <taxon>Bacillariophycidae</taxon>
        <taxon>Bacillariales</taxon>
        <taxon>Bacillariaceae</taxon>
        <taxon>Pseudo-nitzschia</taxon>
    </lineage>
</organism>
<dbReference type="EMBL" id="HBIX01000149">
    <property type="protein sequence ID" value="CAE0707410.1"/>
    <property type="molecule type" value="Transcribed_RNA"/>
</dbReference>
<keyword evidence="3" id="KW-0539">Nucleus</keyword>
<keyword evidence="2" id="KW-0813">Transport</keyword>